<sequence>MRTFLENERAIAAAAVEGLNAASRGRVHEKLSPFREQAKSDSRNTRVEEVRGLIDVAGTLFAGPGRPLFTGYDKRGSFSSYHDDRGVRKSSSMTGLSMQSIYEYAIIIMLASRNPKLAKQRNEEKEEQPRADTPDLSLYGLDAQLSAMPTQTRAEAEIEAAGCKDLRTQGFYYVKIKNKKGKRYIEDVRNMRAWCKLLRPQMYDRFKQLGWLDTDNEEKGLHAIVRDLTKVEVLLYFKLLNIIPGRSNKKSSPAASVASHLNIGAEQLRKL</sequence>
<organism evidence="1 2">
    <name type="scientific">Bemisia tabaci</name>
    <name type="common">Sweetpotato whitefly</name>
    <name type="synonym">Aleurodes tabaci</name>
    <dbReference type="NCBI Taxonomy" id="7038"/>
    <lineage>
        <taxon>Eukaryota</taxon>
        <taxon>Metazoa</taxon>
        <taxon>Ecdysozoa</taxon>
        <taxon>Arthropoda</taxon>
        <taxon>Hexapoda</taxon>
        <taxon>Insecta</taxon>
        <taxon>Pterygota</taxon>
        <taxon>Neoptera</taxon>
        <taxon>Paraneoptera</taxon>
        <taxon>Hemiptera</taxon>
        <taxon>Sternorrhyncha</taxon>
        <taxon>Aleyrodoidea</taxon>
        <taxon>Aleyrodidae</taxon>
        <taxon>Aleyrodinae</taxon>
        <taxon>Bemisia</taxon>
    </lineage>
</organism>
<accession>A0A9N9ZYK3</accession>
<evidence type="ECO:0000313" key="2">
    <source>
        <dbReference type="Proteomes" id="UP001152759"/>
    </source>
</evidence>
<protein>
    <submittedName>
        <fullName evidence="1">Uncharacterized protein</fullName>
    </submittedName>
</protein>
<evidence type="ECO:0000313" key="1">
    <source>
        <dbReference type="EMBL" id="CAH0380482.1"/>
    </source>
</evidence>
<keyword evidence="2" id="KW-1185">Reference proteome</keyword>
<name>A0A9N9ZYK3_BEMTA</name>
<proteinExistence type="predicted"/>
<dbReference type="EMBL" id="OU963862">
    <property type="protein sequence ID" value="CAH0380482.1"/>
    <property type="molecule type" value="Genomic_DNA"/>
</dbReference>
<dbReference type="AlphaFoldDB" id="A0A9N9ZYK3"/>
<dbReference type="Proteomes" id="UP001152759">
    <property type="component" value="Chromosome 1"/>
</dbReference>
<gene>
    <name evidence="1" type="ORF">BEMITA_LOCUS247</name>
</gene>
<reference evidence="1" key="1">
    <citation type="submission" date="2021-12" db="EMBL/GenBank/DDBJ databases">
        <authorList>
            <person name="King R."/>
        </authorList>
    </citation>
    <scope>NUCLEOTIDE SEQUENCE</scope>
</reference>